<organism evidence="3 4">
    <name type="scientific">Pycnococcus provasolii</name>
    <dbReference type="NCBI Taxonomy" id="41880"/>
    <lineage>
        <taxon>Eukaryota</taxon>
        <taxon>Viridiplantae</taxon>
        <taxon>Chlorophyta</taxon>
        <taxon>Pseudoscourfieldiophyceae</taxon>
        <taxon>Pseudoscourfieldiales</taxon>
        <taxon>Pycnococcaceae</taxon>
        <taxon>Pycnococcus</taxon>
    </lineage>
</organism>
<name>A0A830I0H7_9CHLO</name>
<proteinExistence type="predicted"/>
<gene>
    <name evidence="3" type="ORF">PPROV_001029800</name>
</gene>
<evidence type="ECO:0000313" key="4">
    <source>
        <dbReference type="Proteomes" id="UP000660262"/>
    </source>
</evidence>
<evidence type="ECO:0000259" key="2">
    <source>
        <dbReference type="Pfam" id="PF11926"/>
    </source>
</evidence>
<dbReference type="InterPro" id="IPR024593">
    <property type="entry name" value="DUF3444"/>
</dbReference>
<sequence>MKDRTPSKASAGASSESPRRSTRARKTLQAPPVEEFKTPRPEDLNVGYVWALYDDEQLPTSYAVVRGVRRDADGWKVKVKWLKMREEETSFFLLNFFHEVDEDEEETDQVLEAFSHSAQRSLGAQQSSVRIAPCTGEVWAFLTSSNDGVRLGFVLYEIIEVADDRCKCAVLIRDEDEDAATASIIPAKHVPWLGQVWLDNSALRASSSDEGTAPLEVFEDADGNSKRNLTLRSDKRDVAKRRLFDVSHARAPLVCSERPNNRCVFMAMFNMPSLANGRAMAACDGKGEASD</sequence>
<keyword evidence="4" id="KW-1185">Reference proteome</keyword>
<dbReference type="AlphaFoldDB" id="A0A830I0H7"/>
<evidence type="ECO:0000313" key="3">
    <source>
        <dbReference type="EMBL" id="GHP11570.1"/>
    </source>
</evidence>
<dbReference type="PANTHER" id="PTHR45089">
    <property type="entry name" value="DNAJ HEAT SHOCK AMINO-TERMINAL DOMAIN PROTEIN-RELATED"/>
    <property type="match status" value="1"/>
</dbReference>
<dbReference type="EMBL" id="BNJQ01000035">
    <property type="protein sequence ID" value="GHP11570.1"/>
    <property type="molecule type" value="Genomic_DNA"/>
</dbReference>
<feature type="region of interest" description="Disordered" evidence="1">
    <location>
        <begin position="1"/>
        <end position="38"/>
    </location>
</feature>
<feature type="domain" description="DUF3444" evidence="2">
    <location>
        <begin position="33"/>
        <end position="165"/>
    </location>
</feature>
<evidence type="ECO:0000256" key="1">
    <source>
        <dbReference type="SAM" id="MobiDB-lite"/>
    </source>
</evidence>
<accession>A0A830I0H7</accession>
<comment type="caution">
    <text evidence="3">The sequence shown here is derived from an EMBL/GenBank/DDBJ whole genome shotgun (WGS) entry which is preliminary data.</text>
</comment>
<reference evidence="3" key="1">
    <citation type="submission" date="2020-10" db="EMBL/GenBank/DDBJ databases">
        <title>Unveiling of a novel bifunctional photoreceptor, Dualchrome1, isolated from a cosmopolitan green alga.</title>
        <authorList>
            <person name="Suzuki S."/>
            <person name="Kawachi M."/>
        </authorList>
    </citation>
    <scope>NUCLEOTIDE SEQUENCE</scope>
    <source>
        <strain evidence="3">NIES 2893</strain>
    </source>
</reference>
<protein>
    <recommendedName>
        <fullName evidence="2">DUF3444 domain-containing protein</fullName>
    </recommendedName>
</protein>
<dbReference type="Pfam" id="PF11926">
    <property type="entry name" value="DUF3444"/>
    <property type="match status" value="1"/>
</dbReference>
<dbReference type="Proteomes" id="UP000660262">
    <property type="component" value="Unassembled WGS sequence"/>
</dbReference>